<evidence type="ECO:0000256" key="3">
    <source>
        <dbReference type="ARBA" id="ARBA00022723"/>
    </source>
</evidence>
<name>A0AAU9JJ89_9CILI</name>
<dbReference type="Pfam" id="PF00194">
    <property type="entry name" value="Carb_anhydrase"/>
    <property type="match status" value="1"/>
</dbReference>
<evidence type="ECO:0000256" key="6">
    <source>
        <dbReference type="ARBA" id="ARBA00048348"/>
    </source>
</evidence>
<keyword evidence="3" id="KW-0479">Metal-binding</keyword>
<dbReference type="Proteomes" id="UP001162131">
    <property type="component" value="Unassembled WGS sequence"/>
</dbReference>
<dbReference type="EMBL" id="CAJZBQ010000034">
    <property type="protein sequence ID" value="CAG9323570.1"/>
    <property type="molecule type" value="Genomic_DNA"/>
</dbReference>
<keyword evidence="5" id="KW-0456">Lyase</keyword>
<evidence type="ECO:0000256" key="4">
    <source>
        <dbReference type="ARBA" id="ARBA00022833"/>
    </source>
</evidence>
<sequence length="292" mass="33887">MSWIRNCCHWLFGSDHKKKQLDSIVLPEASSENMDQDAPEKLLKGLDSHKTQKGDFPEEDEWNYGIKDEESEWKELFHPGKHQSPINIDSGSIINASNILKENFYPLEFHYSPHIKKGKFNSKTLHIKGDFGGLSLKSPNNKEPRKFNVAQFHFHSPAEHLINGNRHDLELHIVHKEKEHSNLLVIGILFKNDGKRNAFIDTVMESTEHKTEIDLYQIIEKDMGLYYYEGSLTTPPLFETVLWFVSSRVNSLSADQLDFFARRWLKNPEFVGGKGNYREAQPLNDRSIVYFN</sequence>
<dbReference type="InterPro" id="IPR001148">
    <property type="entry name" value="CA_dom"/>
</dbReference>
<protein>
    <recommendedName>
        <fullName evidence="2">carbonic anhydrase</fullName>
        <ecNumber evidence="2">4.2.1.1</ecNumber>
    </recommendedName>
</protein>
<evidence type="ECO:0000313" key="9">
    <source>
        <dbReference type="Proteomes" id="UP001162131"/>
    </source>
</evidence>
<dbReference type="InterPro" id="IPR036398">
    <property type="entry name" value="CA_dom_sf"/>
</dbReference>
<organism evidence="8 9">
    <name type="scientific">Blepharisma stoltei</name>
    <dbReference type="NCBI Taxonomy" id="1481888"/>
    <lineage>
        <taxon>Eukaryota</taxon>
        <taxon>Sar</taxon>
        <taxon>Alveolata</taxon>
        <taxon>Ciliophora</taxon>
        <taxon>Postciliodesmatophora</taxon>
        <taxon>Heterotrichea</taxon>
        <taxon>Heterotrichida</taxon>
        <taxon>Blepharismidae</taxon>
        <taxon>Blepharisma</taxon>
    </lineage>
</organism>
<reference evidence="8" key="1">
    <citation type="submission" date="2021-09" db="EMBL/GenBank/DDBJ databases">
        <authorList>
            <consortium name="AG Swart"/>
            <person name="Singh M."/>
            <person name="Singh A."/>
            <person name="Seah K."/>
            <person name="Emmerich C."/>
        </authorList>
    </citation>
    <scope>NUCLEOTIDE SEQUENCE</scope>
    <source>
        <strain evidence="8">ATCC30299</strain>
    </source>
</reference>
<dbReference type="SMART" id="SM01057">
    <property type="entry name" value="Carb_anhydrase"/>
    <property type="match status" value="1"/>
</dbReference>
<accession>A0AAU9JJ89</accession>
<evidence type="ECO:0000256" key="2">
    <source>
        <dbReference type="ARBA" id="ARBA00012925"/>
    </source>
</evidence>
<evidence type="ECO:0000256" key="5">
    <source>
        <dbReference type="ARBA" id="ARBA00023239"/>
    </source>
</evidence>
<keyword evidence="9" id="KW-1185">Reference proteome</keyword>
<feature type="domain" description="Alpha-carbonic anhydrase" evidence="7">
    <location>
        <begin position="60"/>
        <end position="292"/>
    </location>
</feature>
<comment type="catalytic activity">
    <reaction evidence="6">
        <text>hydrogencarbonate + H(+) = CO2 + H2O</text>
        <dbReference type="Rhea" id="RHEA:10748"/>
        <dbReference type="ChEBI" id="CHEBI:15377"/>
        <dbReference type="ChEBI" id="CHEBI:15378"/>
        <dbReference type="ChEBI" id="CHEBI:16526"/>
        <dbReference type="ChEBI" id="CHEBI:17544"/>
        <dbReference type="EC" id="4.2.1.1"/>
    </reaction>
</comment>
<dbReference type="Gene3D" id="3.10.200.10">
    <property type="entry name" value="Alpha carbonic anhydrase"/>
    <property type="match status" value="1"/>
</dbReference>
<dbReference type="PANTHER" id="PTHR18952">
    <property type="entry name" value="CARBONIC ANHYDRASE"/>
    <property type="match status" value="1"/>
</dbReference>
<dbReference type="CDD" id="cd03124">
    <property type="entry name" value="alpha_CA_prokaryotic_like"/>
    <property type="match status" value="1"/>
</dbReference>
<dbReference type="AlphaFoldDB" id="A0AAU9JJ89"/>
<evidence type="ECO:0000313" key="8">
    <source>
        <dbReference type="EMBL" id="CAG9323570.1"/>
    </source>
</evidence>
<dbReference type="GO" id="GO:0004089">
    <property type="term" value="F:carbonate dehydratase activity"/>
    <property type="evidence" value="ECO:0007669"/>
    <property type="project" value="UniProtKB-EC"/>
</dbReference>
<keyword evidence="4" id="KW-0862">Zinc</keyword>
<gene>
    <name evidence="8" type="ORF">BSTOLATCC_MIC34219</name>
</gene>
<dbReference type="PANTHER" id="PTHR18952:SF265">
    <property type="entry name" value="CARBONIC ANHYDRASE"/>
    <property type="match status" value="1"/>
</dbReference>
<dbReference type="SUPFAM" id="SSF51069">
    <property type="entry name" value="Carbonic anhydrase"/>
    <property type="match status" value="1"/>
</dbReference>
<comment type="caution">
    <text evidence="8">The sequence shown here is derived from an EMBL/GenBank/DDBJ whole genome shotgun (WGS) entry which is preliminary data.</text>
</comment>
<dbReference type="EC" id="4.2.1.1" evidence="2"/>
<dbReference type="GO" id="GO:0008270">
    <property type="term" value="F:zinc ion binding"/>
    <property type="evidence" value="ECO:0007669"/>
    <property type="project" value="InterPro"/>
</dbReference>
<dbReference type="InterPro" id="IPR041891">
    <property type="entry name" value="Alpha_CA_prokaryot-like"/>
</dbReference>
<comment type="similarity">
    <text evidence="1">Belongs to the alpha-carbonic anhydrase family.</text>
</comment>
<dbReference type="PROSITE" id="PS51144">
    <property type="entry name" value="ALPHA_CA_2"/>
    <property type="match status" value="1"/>
</dbReference>
<proteinExistence type="inferred from homology"/>
<evidence type="ECO:0000259" key="7">
    <source>
        <dbReference type="PROSITE" id="PS51144"/>
    </source>
</evidence>
<evidence type="ECO:0000256" key="1">
    <source>
        <dbReference type="ARBA" id="ARBA00010718"/>
    </source>
</evidence>
<dbReference type="InterPro" id="IPR023561">
    <property type="entry name" value="Carbonic_anhydrase_a-class"/>
</dbReference>